<evidence type="ECO:0000256" key="3">
    <source>
        <dbReference type="SAM" id="MobiDB-lite"/>
    </source>
</evidence>
<evidence type="ECO:0000256" key="2">
    <source>
        <dbReference type="ARBA" id="ARBA00022763"/>
    </source>
</evidence>
<keyword evidence="2" id="KW-0227">DNA damage</keyword>
<dbReference type="Pfam" id="PF00817">
    <property type="entry name" value="IMS"/>
    <property type="match status" value="1"/>
</dbReference>
<dbReference type="InterPro" id="IPR043128">
    <property type="entry name" value="Rev_trsase/Diguanyl_cyclase"/>
</dbReference>
<feature type="region of interest" description="Disordered" evidence="3">
    <location>
        <begin position="389"/>
        <end position="408"/>
    </location>
</feature>
<dbReference type="Gene3D" id="3.40.1170.60">
    <property type="match status" value="1"/>
</dbReference>
<feature type="domain" description="UmuC" evidence="4">
    <location>
        <begin position="26"/>
        <end position="146"/>
    </location>
</feature>
<evidence type="ECO:0000313" key="6">
    <source>
        <dbReference type="Proteomes" id="UP001626593"/>
    </source>
</evidence>
<dbReference type="CDD" id="cd03468">
    <property type="entry name" value="PolY_like"/>
    <property type="match status" value="1"/>
</dbReference>
<dbReference type="Gene3D" id="3.30.70.270">
    <property type="match status" value="1"/>
</dbReference>
<evidence type="ECO:0000313" key="5">
    <source>
        <dbReference type="EMBL" id="WRL48226.1"/>
    </source>
</evidence>
<organism evidence="5 6">
    <name type="scientific">Aromatoleum evansii</name>
    <name type="common">Azoarcus evansii</name>
    <dbReference type="NCBI Taxonomy" id="59406"/>
    <lineage>
        <taxon>Bacteria</taxon>
        <taxon>Pseudomonadati</taxon>
        <taxon>Pseudomonadota</taxon>
        <taxon>Betaproteobacteria</taxon>
        <taxon>Rhodocyclales</taxon>
        <taxon>Rhodocyclaceae</taxon>
        <taxon>Aromatoleum</taxon>
    </lineage>
</organism>
<name>A0ABZ1AQT0_AROEV</name>
<dbReference type="RefSeq" id="WP_407280548.1">
    <property type="nucleotide sequence ID" value="NZ_CP141259.1"/>
</dbReference>
<dbReference type="EMBL" id="CP141259">
    <property type="protein sequence ID" value="WRL48226.1"/>
    <property type="molecule type" value="Genomic_DNA"/>
</dbReference>
<evidence type="ECO:0000259" key="4">
    <source>
        <dbReference type="Pfam" id="PF00817"/>
    </source>
</evidence>
<dbReference type="PANTHER" id="PTHR35369">
    <property type="entry name" value="BLR3025 PROTEIN-RELATED"/>
    <property type="match status" value="1"/>
</dbReference>
<dbReference type="InterPro" id="IPR001126">
    <property type="entry name" value="UmuC"/>
</dbReference>
<dbReference type="Proteomes" id="UP001626593">
    <property type="component" value="Chromosome"/>
</dbReference>
<dbReference type="InterPro" id="IPR050356">
    <property type="entry name" value="SulA_CellDiv_inhibitor"/>
</dbReference>
<comment type="similarity">
    <text evidence="1">Belongs to the DNA polymerase type-Y family.</text>
</comment>
<feature type="compositionally biased region" description="Pro residues" evidence="3">
    <location>
        <begin position="394"/>
        <end position="405"/>
    </location>
</feature>
<evidence type="ECO:0000256" key="1">
    <source>
        <dbReference type="ARBA" id="ARBA00010945"/>
    </source>
</evidence>
<dbReference type="PANTHER" id="PTHR35369:SF2">
    <property type="entry name" value="BLR3025 PROTEIN"/>
    <property type="match status" value="1"/>
</dbReference>
<dbReference type="SUPFAM" id="SSF56672">
    <property type="entry name" value="DNA/RNA polymerases"/>
    <property type="match status" value="1"/>
</dbReference>
<reference evidence="5 6" key="1">
    <citation type="submission" date="2023-12" db="EMBL/GenBank/DDBJ databases">
        <title>A. evansii MAY27, complete genome.</title>
        <authorList>
            <person name="Wang Y."/>
        </authorList>
    </citation>
    <scope>NUCLEOTIDE SEQUENCE [LARGE SCALE GENOMIC DNA]</scope>
    <source>
        <strain evidence="5 6">MAY27</strain>
    </source>
</reference>
<protein>
    <submittedName>
        <fullName evidence="5">DNA polymerase Y family protein</fullName>
    </submittedName>
</protein>
<accession>A0ABZ1AQT0</accession>
<sequence>MLWFALILSDLPLQVFTRGVDEPGELAVVEHSPGARVVAATAAARARGVEAGQNVAGALAVAPALQLRERDAALEAATLAEFAAWATQFTPCVSIDPPDGLVLETSGSLRLFGGVTGLVRRIRAGLAPLGLDAAIAAAPTPLAARWLARTHPGRQLRAAAEWWRKLDDLPVELLGDGAEVSRATLELLHGIGARRLGDVARLPRDGLARRQASVVLDTLARARGERPDPRPWFLPPERFEARLVLPASMLHTEPLLFAAGRLFSGLSAWLAARHAALDRCRLHLEHEGHPDTVLEIVTGTPGRDDGRLLMLAREHLAALELPAPVDALRLLADNPVVTPGRTQDLFGDPHSARDAAALLLDRLRARLGREAVRTVHPVSEHRPERAWRLADPGRPAPRNTPPAAGPRPLWLMNEPRPLESIRALTLLNGPERIESGWWDGADVHRDYYVARAPDAALWWVFEQLDPPGGWYVHGFFG</sequence>
<gene>
    <name evidence="5" type="ORF">U5817_09330</name>
</gene>
<dbReference type="InterPro" id="IPR043502">
    <property type="entry name" value="DNA/RNA_pol_sf"/>
</dbReference>
<keyword evidence="6" id="KW-1185">Reference proteome</keyword>
<proteinExistence type="inferred from homology"/>